<accession>A0A0C2XD22</accession>
<proteinExistence type="predicted"/>
<organism evidence="1 2">
    <name type="scientific">Amanita muscaria (strain Koide BX008)</name>
    <dbReference type="NCBI Taxonomy" id="946122"/>
    <lineage>
        <taxon>Eukaryota</taxon>
        <taxon>Fungi</taxon>
        <taxon>Dikarya</taxon>
        <taxon>Basidiomycota</taxon>
        <taxon>Agaricomycotina</taxon>
        <taxon>Agaricomycetes</taxon>
        <taxon>Agaricomycetidae</taxon>
        <taxon>Agaricales</taxon>
        <taxon>Pluteineae</taxon>
        <taxon>Amanitaceae</taxon>
        <taxon>Amanita</taxon>
    </lineage>
</organism>
<protein>
    <submittedName>
        <fullName evidence="1">Uncharacterized protein</fullName>
    </submittedName>
</protein>
<gene>
    <name evidence="1" type="ORF">M378DRAFT_302177</name>
</gene>
<dbReference type="InParanoid" id="A0A0C2XD22"/>
<evidence type="ECO:0000313" key="1">
    <source>
        <dbReference type="EMBL" id="KIL67351.1"/>
    </source>
</evidence>
<dbReference type="EMBL" id="KN818232">
    <property type="protein sequence ID" value="KIL67351.1"/>
    <property type="molecule type" value="Genomic_DNA"/>
</dbReference>
<dbReference type="AlphaFoldDB" id="A0A0C2XD22"/>
<reference evidence="1 2" key="1">
    <citation type="submission" date="2014-04" db="EMBL/GenBank/DDBJ databases">
        <title>Evolutionary Origins and Diversification of the Mycorrhizal Mutualists.</title>
        <authorList>
            <consortium name="DOE Joint Genome Institute"/>
            <consortium name="Mycorrhizal Genomics Consortium"/>
            <person name="Kohler A."/>
            <person name="Kuo A."/>
            <person name="Nagy L.G."/>
            <person name="Floudas D."/>
            <person name="Copeland A."/>
            <person name="Barry K.W."/>
            <person name="Cichocki N."/>
            <person name="Veneault-Fourrey C."/>
            <person name="LaButti K."/>
            <person name="Lindquist E.A."/>
            <person name="Lipzen A."/>
            <person name="Lundell T."/>
            <person name="Morin E."/>
            <person name="Murat C."/>
            <person name="Riley R."/>
            <person name="Ohm R."/>
            <person name="Sun H."/>
            <person name="Tunlid A."/>
            <person name="Henrissat B."/>
            <person name="Grigoriev I.V."/>
            <person name="Hibbett D.S."/>
            <person name="Martin F."/>
        </authorList>
    </citation>
    <scope>NUCLEOTIDE SEQUENCE [LARGE SCALE GENOMIC DNA]</scope>
    <source>
        <strain evidence="1 2">Koide BX008</strain>
    </source>
</reference>
<keyword evidence="2" id="KW-1185">Reference proteome</keyword>
<sequence>MTGMNHGQGAHHLPFFNLAGPDMTGTFYTQTACEIGTRVISARGDLQHFEKCQSRKEDENARSASRIFVWVQNTPTFHGGPSHSGVVIWGWRGRRQR</sequence>
<dbReference type="HOGENOM" id="CLU_2346200_0_0_1"/>
<evidence type="ECO:0000313" key="2">
    <source>
        <dbReference type="Proteomes" id="UP000054549"/>
    </source>
</evidence>
<name>A0A0C2XD22_AMAMK</name>
<dbReference type="Proteomes" id="UP000054549">
    <property type="component" value="Unassembled WGS sequence"/>
</dbReference>